<feature type="transmembrane region" description="Helical" evidence="10">
    <location>
        <begin position="48"/>
        <end position="74"/>
    </location>
</feature>
<dbReference type="PANTHER" id="PTHR24233:SF11">
    <property type="entry name" value="P2Y PURINOCEPTOR 14-LIKE"/>
    <property type="match status" value="1"/>
</dbReference>
<proteinExistence type="inferred from homology"/>
<accession>A0A9D3NHJ6</accession>
<dbReference type="PANTHER" id="PTHR24233">
    <property type="entry name" value="P2Y PURINOCEPTOR-RELATED G-PROTEIN COUPLED RECEPTOR"/>
    <property type="match status" value="1"/>
</dbReference>
<dbReference type="PRINTS" id="PR00237">
    <property type="entry name" value="GPCRRHODOPSN"/>
</dbReference>
<organism evidence="12 13">
    <name type="scientific">Hemibagrus wyckioides</name>
    <dbReference type="NCBI Taxonomy" id="337641"/>
    <lineage>
        <taxon>Eukaryota</taxon>
        <taxon>Metazoa</taxon>
        <taxon>Chordata</taxon>
        <taxon>Craniata</taxon>
        <taxon>Vertebrata</taxon>
        <taxon>Euteleostomi</taxon>
        <taxon>Actinopterygii</taxon>
        <taxon>Neopterygii</taxon>
        <taxon>Teleostei</taxon>
        <taxon>Ostariophysi</taxon>
        <taxon>Siluriformes</taxon>
        <taxon>Bagridae</taxon>
        <taxon>Hemibagrus</taxon>
    </lineage>
</organism>
<keyword evidence="13" id="KW-1185">Reference proteome</keyword>
<evidence type="ECO:0000256" key="2">
    <source>
        <dbReference type="ARBA" id="ARBA00022475"/>
    </source>
</evidence>
<dbReference type="Proteomes" id="UP000824219">
    <property type="component" value="Linkage Group LG17"/>
</dbReference>
<keyword evidence="7 9" id="KW-0675">Receptor</keyword>
<evidence type="ECO:0000256" key="3">
    <source>
        <dbReference type="ARBA" id="ARBA00022692"/>
    </source>
</evidence>
<evidence type="ECO:0000256" key="4">
    <source>
        <dbReference type="ARBA" id="ARBA00022989"/>
    </source>
</evidence>
<evidence type="ECO:0000256" key="5">
    <source>
        <dbReference type="ARBA" id="ARBA00023040"/>
    </source>
</evidence>
<name>A0A9D3NHJ6_9TELE</name>
<dbReference type="EMBL" id="JAHKSW010000017">
    <property type="protein sequence ID" value="KAG7321794.1"/>
    <property type="molecule type" value="Genomic_DNA"/>
</dbReference>
<comment type="similarity">
    <text evidence="9">Belongs to the G-protein coupled receptor 1 family.</text>
</comment>
<keyword evidence="2" id="KW-1003">Cell membrane</keyword>
<feature type="transmembrane region" description="Helical" evidence="10">
    <location>
        <begin position="95"/>
        <end position="119"/>
    </location>
</feature>
<evidence type="ECO:0000313" key="12">
    <source>
        <dbReference type="EMBL" id="KAG7321794.1"/>
    </source>
</evidence>
<dbReference type="PRINTS" id="PR01157">
    <property type="entry name" value="P2YPURNOCPTR"/>
</dbReference>
<evidence type="ECO:0000256" key="6">
    <source>
        <dbReference type="ARBA" id="ARBA00023136"/>
    </source>
</evidence>
<evidence type="ECO:0000256" key="7">
    <source>
        <dbReference type="ARBA" id="ARBA00023170"/>
    </source>
</evidence>
<keyword evidence="6 10" id="KW-0472">Membrane</keyword>
<feature type="transmembrane region" description="Helical" evidence="10">
    <location>
        <begin position="145"/>
        <end position="169"/>
    </location>
</feature>
<dbReference type="Gene3D" id="1.20.1070.10">
    <property type="entry name" value="Rhodopsin 7-helix transmembrane proteins"/>
    <property type="match status" value="1"/>
</dbReference>
<evidence type="ECO:0000259" key="11">
    <source>
        <dbReference type="PROSITE" id="PS50262"/>
    </source>
</evidence>
<dbReference type="GO" id="GO:0045028">
    <property type="term" value="F:G protein-coupled purinergic nucleotide receptor activity"/>
    <property type="evidence" value="ECO:0007669"/>
    <property type="project" value="TreeGrafter"/>
</dbReference>
<dbReference type="AlphaFoldDB" id="A0A9D3NHJ6"/>
<feature type="domain" description="G-protein coupled receptors family 1 profile" evidence="11">
    <location>
        <begin position="1"/>
        <end position="229"/>
    </location>
</feature>
<evidence type="ECO:0000256" key="9">
    <source>
        <dbReference type="RuleBase" id="RU000688"/>
    </source>
</evidence>
<dbReference type="OrthoDB" id="9947214at2759"/>
<protein>
    <recommendedName>
        <fullName evidence="11">G-protein coupled receptors family 1 profile domain-containing protein</fullName>
    </recommendedName>
</protein>
<dbReference type="GO" id="GO:0005886">
    <property type="term" value="C:plasma membrane"/>
    <property type="evidence" value="ECO:0007669"/>
    <property type="project" value="UniProtKB-SubCell"/>
</dbReference>
<keyword evidence="3 9" id="KW-0812">Transmembrane</keyword>
<sequence length="229" mass="25838">MRVYYCTSLRFQSSVTVYLKNLAAADFFLCLVLPLSIANYTNKSTTMRLIYCSFGASGFYLNMYASILFMEYIAVNRFLKIAYPLKTHMLQTAHAACCISIITWTSLSTMALIYTVVFLSTSWGAAPNPHAIGCESLHSHQVNMVYKIIHCVFALIFAFVLVSLILFYWGTVRRLRHAHTPMQSQRSQGPIPSQNFRPALACHDSASTSMTFTTGTYLRKKKASKEESD</sequence>
<comment type="subcellular location">
    <subcellularLocation>
        <location evidence="1">Cell membrane</location>
        <topology evidence="1">Multi-pass membrane protein</topology>
    </subcellularLocation>
</comment>
<keyword evidence="8 9" id="KW-0807">Transducer</keyword>
<dbReference type="SUPFAM" id="SSF81321">
    <property type="entry name" value="Family A G protein-coupled receptor-like"/>
    <property type="match status" value="1"/>
</dbReference>
<dbReference type="PROSITE" id="PS00237">
    <property type="entry name" value="G_PROTEIN_RECEP_F1_1"/>
    <property type="match status" value="1"/>
</dbReference>
<keyword evidence="5 9" id="KW-0297">G-protein coupled receptor</keyword>
<evidence type="ECO:0000256" key="1">
    <source>
        <dbReference type="ARBA" id="ARBA00004651"/>
    </source>
</evidence>
<reference evidence="12 13" key="1">
    <citation type="submission" date="2021-06" db="EMBL/GenBank/DDBJ databases">
        <title>Chromosome-level genome assembly of the red-tail catfish (Hemibagrus wyckioides).</title>
        <authorList>
            <person name="Shao F."/>
        </authorList>
    </citation>
    <scope>NUCLEOTIDE SEQUENCE [LARGE SCALE GENOMIC DNA]</scope>
    <source>
        <strain evidence="12">EC202008001</strain>
        <tissue evidence="12">Blood</tissue>
    </source>
</reference>
<dbReference type="Pfam" id="PF00001">
    <property type="entry name" value="7tm_1"/>
    <property type="match status" value="1"/>
</dbReference>
<dbReference type="InterPro" id="IPR017452">
    <property type="entry name" value="GPCR_Rhodpsn_7TM"/>
</dbReference>
<evidence type="ECO:0000256" key="10">
    <source>
        <dbReference type="SAM" id="Phobius"/>
    </source>
</evidence>
<feature type="transmembrane region" description="Helical" evidence="10">
    <location>
        <begin position="21"/>
        <end position="42"/>
    </location>
</feature>
<dbReference type="PROSITE" id="PS50262">
    <property type="entry name" value="G_PROTEIN_RECEP_F1_2"/>
    <property type="match status" value="1"/>
</dbReference>
<gene>
    <name evidence="12" type="ORF">KOW79_014652</name>
</gene>
<comment type="caution">
    <text evidence="12">The sequence shown here is derived from an EMBL/GenBank/DDBJ whole genome shotgun (WGS) entry which is preliminary data.</text>
</comment>
<evidence type="ECO:0000313" key="13">
    <source>
        <dbReference type="Proteomes" id="UP000824219"/>
    </source>
</evidence>
<keyword evidence="4 10" id="KW-1133">Transmembrane helix</keyword>
<evidence type="ECO:0000256" key="8">
    <source>
        <dbReference type="ARBA" id="ARBA00023224"/>
    </source>
</evidence>
<dbReference type="InterPro" id="IPR000276">
    <property type="entry name" value="GPCR_Rhodpsn"/>
</dbReference>